<dbReference type="EMBL" id="QUTC01002319">
    <property type="protein sequence ID" value="RHY74560.1"/>
    <property type="molecule type" value="Genomic_DNA"/>
</dbReference>
<comment type="caution">
    <text evidence="2">The sequence shown here is derived from an EMBL/GenBank/DDBJ whole genome shotgun (WGS) entry which is preliminary data.</text>
</comment>
<sequence length="100" mass="10816">MKYHVSQVPASLPMLLQTPGGGGDMDLTELVTHCNQVETATSVKGLRGAYTVLLYDCKRIRLRPAEAAALPAGSPPLSPLMLYTHTPLDLELTELLADNR</sequence>
<evidence type="ECO:0000313" key="6">
    <source>
        <dbReference type="Proteomes" id="UP000286510"/>
    </source>
</evidence>
<gene>
    <name evidence="3" type="ORF">DYB26_010688</name>
    <name evidence="2" type="ORF">DYB31_011175</name>
    <name evidence="1" type="ORF">DYB38_011491</name>
</gene>
<protein>
    <submittedName>
        <fullName evidence="2">Uncharacterized protein</fullName>
    </submittedName>
</protein>
<proteinExistence type="predicted"/>
<evidence type="ECO:0000313" key="3">
    <source>
        <dbReference type="EMBL" id="RHZ06528.1"/>
    </source>
</evidence>
<reference evidence="4 5" key="1">
    <citation type="submission" date="2018-08" db="EMBL/GenBank/DDBJ databases">
        <title>Aphanomyces genome sequencing and annotation.</title>
        <authorList>
            <person name="Minardi D."/>
            <person name="Oidtmann B."/>
            <person name="Van Der Giezen M."/>
            <person name="Studholme D.J."/>
        </authorList>
    </citation>
    <scope>NUCLEOTIDE SEQUENCE [LARGE SCALE GENOMIC DNA]</scope>
    <source>
        <strain evidence="2 5">197901</strain>
        <strain evidence="3 6">FDL457</strain>
        <strain evidence="1 4">SA</strain>
    </source>
</reference>
<dbReference type="Proteomes" id="UP000265716">
    <property type="component" value="Unassembled WGS sequence"/>
</dbReference>
<evidence type="ECO:0000313" key="1">
    <source>
        <dbReference type="EMBL" id="RHY74560.1"/>
    </source>
</evidence>
<evidence type="ECO:0000313" key="4">
    <source>
        <dbReference type="Proteomes" id="UP000265716"/>
    </source>
</evidence>
<dbReference type="Proteomes" id="UP000266196">
    <property type="component" value="Unassembled WGS sequence"/>
</dbReference>
<dbReference type="Proteomes" id="UP000286510">
    <property type="component" value="Unassembled WGS sequence"/>
</dbReference>
<dbReference type="AlphaFoldDB" id="A0A397EIB1"/>
<dbReference type="EMBL" id="QUTE01017628">
    <property type="protein sequence ID" value="RHY92338.1"/>
    <property type="molecule type" value="Genomic_DNA"/>
</dbReference>
<organism evidence="2 5">
    <name type="scientific">Aphanomyces astaci</name>
    <name type="common">Crayfish plague agent</name>
    <dbReference type="NCBI Taxonomy" id="112090"/>
    <lineage>
        <taxon>Eukaryota</taxon>
        <taxon>Sar</taxon>
        <taxon>Stramenopiles</taxon>
        <taxon>Oomycota</taxon>
        <taxon>Saprolegniomycetes</taxon>
        <taxon>Saprolegniales</taxon>
        <taxon>Verrucalvaceae</taxon>
        <taxon>Aphanomyces</taxon>
    </lineage>
</organism>
<evidence type="ECO:0000313" key="2">
    <source>
        <dbReference type="EMBL" id="RHY92338.1"/>
    </source>
</evidence>
<evidence type="ECO:0000313" key="5">
    <source>
        <dbReference type="Proteomes" id="UP000266196"/>
    </source>
</evidence>
<name>A0A397EIB1_APHAT</name>
<accession>A0A397EIB1</accession>
<dbReference type="EMBL" id="QUTF01016539">
    <property type="protein sequence ID" value="RHZ06528.1"/>
    <property type="molecule type" value="Genomic_DNA"/>
</dbReference>